<gene>
    <name evidence="1" type="ORF">E6W39_05965</name>
</gene>
<dbReference type="Proteomes" id="UP000319103">
    <property type="component" value="Unassembled WGS sequence"/>
</dbReference>
<comment type="caution">
    <text evidence="1">The sequence shown here is derived from an EMBL/GenBank/DDBJ whole genome shotgun (WGS) entry which is preliminary data.</text>
</comment>
<reference evidence="1 2" key="1">
    <citation type="submission" date="2019-06" db="EMBL/GenBank/DDBJ databases">
        <title>Description of Kitasatospora acidophila sp. nov. isolated from pine grove soil, and reclassification of Streptomyces novaecaesareae to Kitasatospora novaeceasareae comb. nov.</title>
        <authorList>
            <person name="Kim M.J."/>
        </authorList>
    </citation>
    <scope>NUCLEOTIDE SEQUENCE [LARGE SCALE GENOMIC DNA]</scope>
    <source>
        <strain evidence="1 2">MMS16-CNU292</strain>
    </source>
</reference>
<dbReference type="AlphaFoldDB" id="A0A540W0K7"/>
<protein>
    <submittedName>
        <fullName evidence="1">Uncharacterized protein</fullName>
    </submittedName>
</protein>
<evidence type="ECO:0000313" key="2">
    <source>
        <dbReference type="Proteomes" id="UP000319103"/>
    </source>
</evidence>
<keyword evidence="2" id="KW-1185">Reference proteome</keyword>
<dbReference type="RefSeq" id="WP_141632616.1">
    <property type="nucleotide sequence ID" value="NZ_VIGB01000003.1"/>
</dbReference>
<name>A0A540W0K7_9ACTN</name>
<evidence type="ECO:0000313" key="1">
    <source>
        <dbReference type="EMBL" id="TQF01894.1"/>
    </source>
</evidence>
<proteinExistence type="predicted"/>
<organism evidence="1 2">
    <name type="scientific">Kitasatospora acidiphila</name>
    <dbReference type="NCBI Taxonomy" id="2567942"/>
    <lineage>
        <taxon>Bacteria</taxon>
        <taxon>Bacillati</taxon>
        <taxon>Actinomycetota</taxon>
        <taxon>Actinomycetes</taxon>
        <taxon>Kitasatosporales</taxon>
        <taxon>Streptomycetaceae</taxon>
        <taxon>Kitasatospora</taxon>
    </lineage>
</organism>
<dbReference type="EMBL" id="VIGB01000003">
    <property type="protein sequence ID" value="TQF01894.1"/>
    <property type="molecule type" value="Genomic_DNA"/>
</dbReference>
<sequence>MILSSSTGTVPGPAETSRRLLGELTNSGRVSFRLACSRLTVWESLLMQHLLGRDDIELIEQPTPGEELIRVTRSALSGLAFWRPREVADPRAEPLGWLRVPPQVVDMVAEEAAALEAREAAELLEVEAVLRAWARGGELDRRLVQLADWVERVETVYVFVGRDVFSKSDAGSNTLTRDGLLAGLRERPVETWRPADRLFVVLASCLFLSGRSVRFEEFNGRQLSATRLRDYLMDRYVNYCAAVGRVPDNPHGIPLLELAGRVRNLLAEVDRSEMMRYRRINGLTFAKNEYLTDFPLPRDPETMPELVAEFGRTVLGVAGSGKVRRDLRAMTLAAAELDAKAGPDGTAPGTGEQSAIGELLGAIVLSAILATDSDYGMSSSIRDLASLRGASPGGPEGVLALKKGDFFCCCLPHTTRMAATGDETVPILWRAAQRMMFNRWHFVPGEFDRAEIPANRHYFFPPQIPDIAEHAEHHHGGHVASRVRYTIRAPGAQVWHPPFTAFGHGFRGCYDIRLVRMESPPYTRAELVEAVRHCSLVDEMWRTLVEGLEFGTLSVAPVRGFGRDWYESRAWERLRPYTMATGAPAEVAPA</sequence>
<dbReference type="OrthoDB" id="2406922at2"/>
<accession>A0A540W0K7</accession>